<dbReference type="Gene3D" id="3.40.50.1970">
    <property type="match status" value="1"/>
</dbReference>
<dbReference type="PANTHER" id="PTHR43616:SF5">
    <property type="entry name" value="GLYCEROL DEHYDROGENASE 1"/>
    <property type="match status" value="1"/>
</dbReference>
<evidence type="ECO:0000313" key="12">
    <source>
        <dbReference type="EMBL" id="MFD0960504.1"/>
    </source>
</evidence>
<dbReference type="CDD" id="cd08566">
    <property type="entry name" value="GDPD_AtGDE_like"/>
    <property type="match status" value="1"/>
</dbReference>
<reference evidence="13" key="1">
    <citation type="journal article" date="2019" name="Int. J. Syst. Evol. Microbiol.">
        <title>The Global Catalogue of Microorganisms (GCM) 10K type strain sequencing project: providing services to taxonomists for standard genome sequencing and annotation.</title>
        <authorList>
            <consortium name="The Broad Institute Genomics Platform"/>
            <consortium name="The Broad Institute Genome Sequencing Center for Infectious Disease"/>
            <person name="Wu L."/>
            <person name="Ma J."/>
        </authorList>
    </citation>
    <scope>NUCLEOTIDE SEQUENCE [LARGE SCALE GENOMIC DNA]</scope>
    <source>
        <strain evidence="13">CCUG 59129</strain>
    </source>
</reference>
<evidence type="ECO:0000256" key="8">
    <source>
        <dbReference type="ARBA" id="ARBA00023209"/>
    </source>
</evidence>
<dbReference type="Gene3D" id="1.20.1090.10">
    <property type="entry name" value="Dehydroquinate synthase-like - alpha domain"/>
    <property type="match status" value="2"/>
</dbReference>
<name>A0ABW3HSR9_9BACL</name>
<gene>
    <name evidence="12" type="ORF">ACFQ2I_14010</name>
</gene>
<keyword evidence="5" id="KW-0560">Oxidoreductase</keyword>
<dbReference type="Proteomes" id="UP001596989">
    <property type="component" value="Unassembled WGS sequence"/>
</dbReference>
<dbReference type="EMBL" id="JBHTJZ010000021">
    <property type="protein sequence ID" value="MFD0960504.1"/>
    <property type="molecule type" value="Genomic_DNA"/>
</dbReference>
<evidence type="ECO:0000256" key="1">
    <source>
        <dbReference type="ARBA" id="ARBA00022490"/>
    </source>
</evidence>
<dbReference type="SUPFAM" id="SSF51695">
    <property type="entry name" value="PLC-like phosphodiesterases"/>
    <property type="match status" value="1"/>
</dbReference>
<keyword evidence="1" id="KW-0963">Cytoplasm</keyword>
<dbReference type="SUPFAM" id="SSF56796">
    <property type="entry name" value="Dehydroquinate synthase-like"/>
    <property type="match status" value="1"/>
</dbReference>
<dbReference type="InterPro" id="IPR030395">
    <property type="entry name" value="GP_PDE_dom"/>
</dbReference>
<keyword evidence="9" id="KW-1208">Phospholipid metabolism</keyword>
<evidence type="ECO:0000256" key="2">
    <source>
        <dbReference type="ARBA" id="ARBA00022516"/>
    </source>
</evidence>
<protein>
    <submittedName>
        <fullName evidence="12">Iron-containing alcohol dehydrogenase</fullName>
    </submittedName>
</protein>
<accession>A0ABW3HSR9</accession>
<sequence length="795" mass="87961">MDKEALLQRSLEEWPSSSFDCECGAHHRVELRKVVLEVGAIMRVHDVLEELKLGGRIFLLSDSITYDIAGRTVEQHLSDNGHEVTSSIQRGKPVYADELALGQALVELPLGTNCIVAVGAGTLNDIARYLSYKLDIPYLIVATAPSMDGFASGGSPLIVEGFKVTYQAVSPVAIVGDLTVLSQAPATMIAAGVGDMLGKLTALADWQLASLVEEEHYCPFIADMMMQAVETCANQAVRLGSGAEPASGVRSGTEPVNGAGSEADRRSGCDIGSKAERRMNFCTTEGRVYAVSGGVDTTAIKQLMEGLILSGIAMGMLGNSRPASGSEHHLSHYWEMKHALRGLPPELHGLKVGVATLMILQMYDRLLKLDADELVMTAKTPEELERWEKEIHDGYGLVAGDMVKVNKAMFLPQQQLDVRVKRLRVRWDELKRQLVTCLALVPDVQRILEQAGAALHPSELNIAREDSAYALRYAKEVRSRYTILQLADQLGLLELWAEEISEQQWKRWEERDCVRRRADKVYWQAHRGGGAYEAPDNTMGANEYAWRLGGIPEADVRTTKDGVIVCLHDATLARTTTAPEEIGNVPVSELAFQEVTTWDAGVKFDPEFAGERVPALEEVFQAMQGRPERLVYLDLKEVNLHQLGELIDRYKVNRQVIFTHYVQSNCAEMKAIADDVRCMLWIGGNAEQIKATFQAALESGFEGLDQVQLHLNDGHDSDMWPYELESEFLKEALAVTAAAGIDLEVLPFRFDQRSMSELLDIGITWYATDEPARFVECVKAWAEAEDRVGLVELSE</sequence>
<dbReference type="InterPro" id="IPR032837">
    <property type="entry name" value="G1PDH"/>
</dbReference>
<evidence type="ECO:0000256" key="5">
    <source>
        <dbReference type="ARBA" id="ARBA00023002"/>
    </source>
</evidence>
<dbReference type="CDD" id="cd08175">
    <property type="entry name" value="G1PDH"/>
    <property type="match status" value="1"/>
</dbReference>
<keyword evidence="2" id="KW-0444">Lipid biosynthesis</keyword>
<proteinExistence type="predicted"/>
<keyword evidence="8" id="KW-0594">Phospholipid biosynthesis</keyword>
<dbReference type="InterPro" id="IPR016205">
    <property type="entry name" value="Glycerol_DH"/>
</dbReference>
<keyword evidence="7" id="KW-0443">Lipid metabolism</keyword>
<dbReference type="PANTHER" id="PTHR43616">
    <property type="entry name" value="GLYCEROL DEHYDROGENASE"/>
    <property type="match status" value="1"/>
</dbReference>
<feature type="domain" description="GP-PDE" evidence="11">
    <location>
        <begin position="521"/>
        <end position="778"/>
    </location>
</feature>
<evidence type="ECO:0000259" key="11">
    <source>
        <dbReference type="PROSITE" id="PS51704"/>
    </source>
</evidence>
<dbReference type="PROSITE" id="PS51704">
    <property type="entry name" value="GP_PDE"/>
    <property type="match status" value="1"/>
</dbReference>
<organism evidence="12 13">
    <name type="scientific">Paenibacillus chungangensis</name>
    <dbReference type="NCBI Taxonomy" id="696535"/>
    <lineage>
        <taxon>Bacteria</taxon>
        <taxon>Bacillati</taxon>
        <taxon>Bacillota</taxon>
        <taxon>Bacilli</taxon>
        <taxon>Bacillales</taxon>
        <taxon>Paenibacillaceae</taxon>
        <taxon>Paenibacillus</taxon>
    </lineage>
</organism>
<comment type="caution">
    <text evidence="12">The sequence shown here is derived from an EMBL/GenBank/DDBJ whole genome shotgun (WGS) entry which is preliminary data.</text>
</comment>
<keyword evidence="4" id="KW-0521">NADP</keyword>
<evidence type="ECO:0000256" key="6">
    <source>
        <dbReference type="ARBA" id="ARBA00023027"/>
    </source>
</evidence>
<evidence type="ECO:0000313" key="13">
    <source>
        <dbReference type="Proteomes" id="UP001596989"/>
    </source>
</evidence>
<evidence type="ECO:0000256" key="9">
    <source>
        <dbReference type="ARBA" id="ARBA00023264"/>
    </source>
</evidence>
<keyword evidence="3" id="KW-0479">Metal-binding</keyword>
<dbReference type="Gene3D" id="3.20.20.190">
    <property type="entry name" value="Phosphatidylinositol (PI) phosphodiesterase"/>
    <property type="match status" value="1"/>
</dbReference>
<evidence type="ECO:0000256" key="3">
    <source>
        <dbReference type="ARBA" id="ARBA00022723"/>
    </source>
</evidence>
<dbReference type="Pfam" id="PF13685">
    <property type="entry name" value="Fe-ADH_2"/>
    <property type="match status" value="1"/>
</dbReference>
<dbReference type="RefSeq" id="WP_377565016.1">
    <property type="nucleotide sequence ID" value="NZ_JBHTJZ010000021.1"/>
</dbReference>
<evidence type="ECO:0000256" key="7">
    <source>
        <dbReference type="ARBA" id="ARBA00023098"/>
    </source>
</evidence>
<feature type="region of interest" description="Disordered" evidence="10">
    <location>
        <begin position="243"/>
        <end position="269"/>
    </location>
</feature>
<dbReference type="Pfam" id="PF03009">
    <property type="entry name" value="GDPD"/>
    <property type="match status" value="1"/>
</dbReference>
<keyword evidence="6" id="KW-0520">NAD</keyword>
<evidence type="ECO:0000256" key="4">
    <source>
        <dbReference type="ARBA" id="ARBA00022857"/>
    </source>
</evidence>
<keyword evidence="13" id="KW-1185">Reference proteome</keyword>
<evidence type="ECO:0000256" key="10">
    <source>
        <dbReference type="SAM" id="MobiDB-lite"/>
    </source>
</evidence>
<dbReference type="InterPro" id="IPR017946">
    <property type="entry name" value="PLC-like_Pdiesterase_TIM-brl"/>
</dbReference>